<dbReference type="GO" id="GO:0019646">
    <property type="term" value="P:aerobic electron transport chain"/>
    <property type="evidence" value="ECO:0007669"/>
    <property type="project" value="TreeGrafter"/>
</dbReference>
<evidence type="ECO:0000256" key="5">
    <source>
        <dbReference type="ARBA" id="ARBA00022989"/>
    </source>
</evidence>
<dbReference type="InterPro" id="IPR003317">
    <property type="entry name" value="Cyt-d_oxidase_su2"/>
</dbReference>
<evidence type="ECO:0000256" key="3">
    <source>
        <dbReference type="ARBA" id="ARBA00022475"/>
    </source>
</evidence>
<reference evidence="9" key="1">
    <citation type="submission" date="2018-06" db="EMBL/GenBank/DDBJ databases">
        <title>Whole genome sequencing of four bacterial strains from South Shetland trench revealing bio-synthetic gene clusters.</title>
        <authorList>
            <person name="Abdel-Mageed W.M."/>
            <person name="Lehri B."/>
            <person name="Jarmusch S."/>
            <person name="Miranda K."/>
            <person name="Goodfellow M."/>
            <person name="Jaspars M."/>
            <person name="Karlyshev A.V."/>
        </authorList>
    </citation>
    <scope>NUCLEOTIDE SEQUENCE [LARGE SCALE GENOMIC DNA]</scope>
    <source>
        <strain evidence="9">SST4</strain>
    </source>
</reference>
<dbReference type="EMBL" id="QNTU01000001">
    <property type="protein sequence ID" value="RBI69159.1"/>
    <property type="molecule type" value="Genomic_DNA"/>
</dbReference>
<name>A0A365TUM5_9GAMM</name>
<evidence type="ECO:0000256" key="7">
    <source>
        <dbReference type="SAM" id="Phobius"/>
    </source>
</evidence>
<feature type="transmembrane region" description="Helical" evidence="7">
    <location>
        <begin position="83"/>
        <end position="104"/>
    </location>
</feature>
<proteinExistence type="inferred from homology"/>
<feature type="transmembrane region" description="Helical" evidence="7">
    <location>
        <begin position="6"/>
        <end position="38"/>
    </location>
</feature>
<evidence type="ECO:0000256" key="6">
    <source>
        <dbReference type="ARBA" id="ARBA00023136"/>
    </source>
</evidence>
<feature type="transmembrane region" description="Helical" evidence="7">
    <location>
        <begin position="228"/>
        <end position="247"/>
    </location>
</feature>
<dbReference type="OrthoDB" id="9776710at2"/>
<dbReference type="PANTHER" id="PTHR43141">
    <property type="entry name" value="CYTOCHROME BD2 SUBUNIT II"/>
    <property type="match status" value="1"/>
</dbReference>
<dbReference type="PANTHER" id="PTHR43141:SF4">
    <property type="entry name" value="CYTOCHROME BD2 SUBUNIT II"/>
    <property type="match status" value="1"/>
</dbReference>
<feature type="transmembrane region" description="Helical" evidence="7">
    <location>
        <begin position="300"/>
        <end position="323"/>
    </location>
</feature>
<dbReference type="AlphaFoldDB" id="A0A365TUM5"/>
<evidence type="ECO:0000313" key="8">
    <source>
        <dbReference type="EMBL" id="RBI69159.1"/>
    </source>
</evidence>
<dbReference type="Pfam" id="PF02322">
    <property type="entry name" value="Cyt_bd_oxida_II"/>
    <property type="match status" value="1"/>
</dbReference>
<dbReference type="Proteomes" id="UP000252204">
    <property type="component" value="Unassembled WGS sequence"/>
</dbReference>
<comment type="caution">
    <text evidence="8">The sequence shown here is derived from an EMBL/GenBank/DDBJ whole genome shotgun (WGS) entry which is preliminary data.</text>
</comment>
<keyword evidence="9" id="KW-1185">Reference proteome</keyword>
<comment type="subcellular location">
    <subcellularLocation>
        <location evidence="1">Cell membrane</location>
        <topology evidence="1">Multi-pass membrane protein</topology>
    </subcellularLocation>
</comment>
<feature type="transmembrane region" description="Helical" evidence="7">
    <location>
        <begin position="259"/>
        <end position="280"/>
    </location>
</feature>
<evidence type="ECO:0000256" key="1">
    <source>
        <dbReference type="ARBA" id="ARBA00004651"/>
    </source>
</evidence>
<dbReference type="GO" id="GO:0016682">
    <property type="term" value="F:oxidoreductase activity, acting on diphenols and related substances as donors, oxygen as acceptor"/>
    <property type="evidence" value="ECO:0007669"/>
    <property type="project" value="TreeGrafter"/>
</dbReference>
<keyword evidence="5 7" id="KW-1133">Transmembrane helix</keyword>
<dbReference type="GO" id="GO:0005886">
    <property type="term" value="C:plasma membrane"/>
    <property type="evidence" value="ECO:0007669"/>
    <property type="project" value="UniProtKB-SubCell"/>
</dbReference>
<evidence type="ECO:0000313" key="9">
    <source>
        <dbReference type="Proteomes" id="UP000252204"/>
    </source>
</evidence>
<feature type="transmembrane region" description="Helical" evidence="7">
    <location>
        <begin position="157"/>
        <end position="180"/>
    </location>
</feature>
<evidence type="ECO:0000256" key="4">
    <source>
        <dbReference type="ARBA" id="ARBA00022692"/>
    </source>
</evidence>
<dbReference type="GO" id="GO:0009055">
    <property type="term" value="F:electron transfer activity"/>
    <property type="evidence" value="ECO:0007669"/>
    <property type="project" value="TreeGrafter"/>
</dbReference>
<gene>
    <name evidence="8" type="ORF">DQ400_00165</name>
</gene>
<protein>
    <submittedName>
        <fullName evidence="8">Ubiquinol oxidase subunit II</fullName>
    </submittedName>
</protein>
<feature type="transmembrane region" description="Helical" evidence="7">
    <location>
        <begin position="192"/>
        <end position="216"/>
    </location>
</feature>
<dbReference type="GO" id="GO:0070069">
    <property type="term" value="C:cytochrome complex"/>
    <property type="evidence" value="ECO:0007669"/>
    <property type="project" value="TreeGrafter"/>
</dbReference>
<evidence type="ECO:0000256" key="2">
    <source>
        <dbReference type="ARBA" id="ARBA00007543"/>
    </source>
</evidence>
<keyword evidence="4 7" id="KW-0812">Transmembrane</keyword>
<dbReference type="RefSeq" id="WP_113267815.1">
    <property type="nucleotide sequence ID" value="NZ_QNTU01000001.1"/>
</dbReference>
<keyword evidence="6 7" id="KW-0472">Membrane</keyword>
<organism evidence="8 9">
    <name type="scientific">Vreelandella sulfidaeris</name>
    <dbReference type="NCBI Taxonomy" id="115553"/>
    <lineage>
        <taxon>Bacteria</taxon>
        <taxon>Pseudomonadati</taxon>
        <taxon>Pseudomonadota</taxon>
        <taxon>Gammaproteobacteria</taxon>
        <taxon>Oceanospirillales</taxon>
        <taxon>Halomonadaceae</taxon>
        <taxon>Vreelandella</taxon>
    </lineage>
</organism>
<feature type="transmembrane region" description="Helical" evidence="7">
    <location>
        <begin position="116"/>
        <end position="137"/>
    </location>
</feature>
<accession>A0A365TUM5</accession>
<comment type="similarity">
    <text evidence="2">Belongs to the cytochrome ubiquinol oxidase subunit 2 family.</text>
</comment>
<sequence>MDNELFPIIWFGLIGLALIIYVILDGYSLGIGILFPFIKGAEQRGVMLTTASPFWDGNQTWLVLSVAGLYGTFPLVYSSLLPAMYLPLILMLMCLFFRGMTFEFRSKASSHRSFDIGFCIVTTAVAFLQGMIVGSVIAGVGTDDGNFAENVLSAFSWFGLCTGIALVIGYALLGAAWLVIKTEGQLQKIFYRLIRPLMILFFLAMLAVVAITPLVNQLIAERWAKWPNLLWLGITAVIMMILAIMTIRSATRRHEKRIFIQIGVMFVLGLVGLVASLYPVMLPPDITLWDAASSRSSQQFLLVGYATLLPITLGYTAYSYWLFRGKVHESEE</sequence>
<keyword evidence="3" id="KW-1003">Cell membrane</keyword>